<organism evidence="2 3">
    <name type="scientific">Portunus trituberculatus</name>
    <name type="common">Swimming crab</name>
    <name type="synonym">Neptunus trituberculatus</name>
    <dbReference type="NCBI Taxonomy" id="210409"/>
    <lineage>
        <taxon>Eukaryota</taxon>
        <taxon>Metazoa</taxon>
        <taxon>Ecdysozoa</taxon>
        <taxon>Arthropoda</taxon>
        <taxon>Crustacea</taxon>
        <taxon>Multicrustacea</taxon>
        <taxon>Malacostraca</taxon>
        <taxon>Eumalacostraca</taxon>
        <taxon>Eucarida</taxon>
        <taxon>Decapoda</taxon>
        <taxon>Pleocyemata</taxon>
        <taxon>Brachyura</taxon>
        <taxon>Eubrachyura</taxon>
        <taxon>Portunoidea</taxon>
        <taxon>Portunidae</taxon>
        <taxon>Portuninae</taxon>
        <taxon>Portunus</taxon>
    </lineage>
</organism>
<keyword evidence="3" id="KW-1185">Reference proteome</keyword>
<name>A0A5B7H3W3_PORTR</name>
<dbReference type="AlphaFoldDB" id="A0A5B7H3W3"/>
<dbReference type="Proteomes" id="UP000324222">
    <property type="component" value="Unassembled WGS sequence"/>
</dbReference>
<gene>
    <name evidence="2" type="ORF">E2C01_058863</name>
</gene>
<evidence type="ECO:0000313" key="3">
    <source>
        <dbReference type="Proteomes" id="UP000324222"/>
    </source>
</evidence>
<dbReference type="EMBL" id="VSRR010022523">
    <property type="protein sequence ID" value="MPC64743.1"/>
    <property type="molecule type" value="Genomic_DNA"/>
</dbReference>
<reference evidence="2 3" key="1">
    <citation type="submission" date="2019-05" db="EMBL/GenBank/DDBJ databases">
        <title>Another draft genome of Portunus trituberculatus and its Hox gene families provides insights of decapod evolution.</title>
        <authorList>
            <person name="Jeong J.-H."/>
            <person name="Song I."/>
            <person name="Kim S."/>
            <person name="Choi T."/>
            <person name="Kim D."/>
            <person name="Ryu S."/>
            <person name="Kim W."/>
        </authorList>
    </citation>
    <scope>NUCLEOTIDE SEQUENCE [LARGE SCALE GENOMIC DNA]</scope>
    <source>
        <tissue evidence="2">Muscle</tissue>
    </source>
</reference>
<feature type="compositionally biased region" description="Polar residues" evidence="1">
    <location>
        <begin position="78"/>
        <end position="90"/>
    </location>
</feature>
<comment type="caution">
    <text evidence="2">The sequence shown here is derived from an EMBL/GenBank/DDBJ whole genome shotgun (WGS) entry which is preliminary data.</text>
</comment>
<evidence type="ECO:0000313" key="2">
    <source>
        <dbReference type="EMBL" id="MPC64743.1"/>
    </source>
</evidence>
<accession>A0A5B7H3W3</accession>
<sequence length="90" mass="9985">MVEGREKVGGASVASRYRSVEALTGIISFSTSFSILRHLEDDSNWMESVTQIQSHYVKTMFGSVPNLLRLVGHGSPQPHRQSASQQHNTE</sequence>
<proteinExistence type="predicted"/>
<evidence type="ECO:0000256" key="1">
    <source>
        <dbReference type="SAM" id="MobiDB-lite"/>
    </source>
</evidence>
<protein>
    <submittedName>
        <fullName evidence="2">Uncharacterized protein</fullName>
    </submittedName>
</protein>
<feature type="region of interest" description="Disordered" evidence="1">
    <location>
        <begin position="70"/>
        <end position="90"/>
    </location>
</feature>